<dbReference type="PANTHER" id="PTHR35467">
    <property type="match status" value="1"/>
</dbReference>
<organism evidence="1 2">
    <name type="scientific">Anabaena cylindrica (strain ATCC 27899 / PCC 7122)</name>
    <dbReference type="NCBI Taxonomy" id="272123"/>
    <lineage>
        <taxon>Bacteria</taxon>
        <taxon>Bacillati</taxon>
        <taxon>Cyanobacteriota</taxon>
        <taxon>Cyanophyceae</taxon>
        <taxon>Nostocales</taxon>
        <taxon>Nostocaceae</taxon>
        <taxon>Anabaena</taxon>
    </lineage>
</organism>
<dbReference type="PATRIC" id="fig|272123.3.peg.4974"/>
<dbReference type="GO" id="GO:0016829">
    <property type="term" value="F:lyase activity"/>
    <property type="evidence" value="ECO:0007669"/>
    <property type="project" value="InterPro"/>
</dbReference>
<dbReference type="STRING" id="272123.Anacy_4569"/>
<reference evidence="2" key="1">
    <citation type="journal article" date="2013" name="Proc. Natl. Acad. Sci. U.S.A.">
        <title>Improving the coverage of the cyanobacterial phylum using diversity-driven genome sequencing.</title>
        <authorList>
            <person name="Shih P.M."/>
            <person name="Wu D."/>
            <person name="Latifi A."/>
            <person name="Axen S.D."/>
            <person name="Fewer D.P."/>
            <person name="Talla E."/>
            <person name="Calteau A."/>
            <person name="Cai F."/>
            <person name="Tandeau de Marsac N."/>
            <person name="Rippka R."/>
            <person name="Herdman M."/>
            <person name="Sivonen K."/>
            <person name="Coursin T."/>
            <person name="Laurent T."/>
            <person name="Goodwin L."/>
            <person name="Nolan M."/>
            <person name="Davenport K.W."/>
            <person name="Han C.S."/>
            <person name="Rubin E.M."/>
            <person name="Eisen J.A."/>
            <person name="Woyke T."/>
            <person name="Gugger M."/>
            <person name="Kerfeld C.A."/>
        </authorList>
    </citation>
    <scope>NUCLEOTIDE SEQUENCE [LARGE SCALE GENOMIC DNA]</scope>
    <source>
        <strain evidence="2">ATCC 27899 / PCC 7122</strain>
    </source>
</reference>
<accession>K9ZMZ7</accession>
<dbReference type="Pfam" id="PF06314">
    <property type="entry name" value="ADC"/>
    <property type="match status" value="1"/>
</dbReference>
<dbReference type="EMBL" id="CP003659">
    <property type="protein sequence ID" value="AFZ59922.1"/>
    <property type="molecule type" value="Genomic_DNA"/>
</dbReference>
<dbReference type="AlphaFoldDB" id="K9ZMZ7"/>
<dbReference type="InterPro" id="IPR010451">
    <property type="entry name" value="Acetoacetate_decarboxylase"/>
</dbReference>
<proteinExistence type="predicted"/>
<protein>
    <submittedName>
        <fullName evidence="1">Acetoacetate decarboxylase</fullName>
    </submittedName>
</protein>
<keyword evidence="2" id="KW-1185">Reference proteome</keyword>
<dbReference type="Proteomes" id="UP000010474">
    <property type="component" value="Chromosome"/>
</dbReference>
<dbReference type="RefSeq" id="WP_015216538.1">
    <property type="nucleotide sequence ID" value="NC_019771.1"/>
</dbReference>
<evidence type="ECO:0000313" key="1">
    <source>
        <dbReference type="EMBL" id="AFZ59922.1"/>
    </source>
</evidence>
<name>K9ZMZ7_ANACC</name>
<dbReference type="OrthoDB" id="834556at2"/>
<dbReference type="HOGENOM" id="CLU_1281307_0_0_3"/>
<dbReference type="InterPro" id="IPR023375">
    <property type="entry name" value="ADC_dom_sf"/>
</dbReference>
<evidence type="ECO:0000313" key="2">
    <source>
        <dbReference type="Proteomes" id="UP000010474"/>
    </source>
</evidence>
<dbReference type="SUPFAM" id="SSF160104">
    <property type="entry name" value="Acetoacetate decarboxylase-like"/>
    <property type="match status" value="1"/>
</dbReference>
<dbReference type="eggNOG" id="COG4689">
    <property type="taxonomic scope" value="Bacteria"/>
</dbReference>
<dbReference type="KEGG" id="acy:Anacy_4569"/>
<dbReference type="Gene3D" id="2.40.400.10">
    <property type="entry name" value="Acetoacetate decarboxylase-like"/>
    <property type="match status" value="1"/>
</dbReference>
<sequence>MTYQTAPWRLEGYAIQTLHLVDIKQAVPFVPSELEIVSLFPGKTLAGTYVSSYQAGSLLEYNELIVVPAFVRYQGHIGAWISHIYVDHEDSVAGGREIWGLPKEMAEFSWDNHGKVSVRQNQKNLYQLCYKKGLLSLSTWWQQEFRGNAFGGLGSELLYFQNNFKSQISFLKANLEIPQHSPFASLSLGQPWLTLNLQKLELVAGVPKLLGNEVINLSYG</sequence>
<dbReference type="PANTHER" id="PTHR35467:SF2">
    <property type="entry name" value="PROTEIN NEOXANTHIN-DEFICIENT 1"/>
    <property type="match status" value="1"/>
</dbReference>
<dbReference type="InterPro" id="IPR039343">
    <property type="entry name" value="NDX1-like"/>
</dbReference>
<gene>
    <name evidence="1" type="ordered locus">Anacy_4569</name>
</gene>